<protein>
    <submittedName>
        <fullName evidence="1">tRNA (Uracil-O(2)-)-methyltransferase</fullName>
    </submittedName>
</protein>
<accession>A0ACA9Y5D5</accession>
<reference evidence="1" key="1">
    <citation type="submission" date="2022-06" db="EMBL/GenBank/DDBJ databases">
        <authorList>
            <person name="Legras J.-L."/>
            <person name="Devillers H."/>
            <person name="Grondin C."/>
        </authorList>
    </citation>
    <scope>NUCLEOTIDE SEQUENCE</scope>
    <source>
        <strain evidence="1">CLIB 1444</strain>
    </source>
</reference>
<dbReference type="EMBL" id="CALSDN010000003">
    <property type="protein sequence ID" value="CAH6720099.1"/>
    <property type="molecule type" value="Genomic_DNA"/>
</dbReference>
<comment type="caution">
    <text evidence="1">The sequence shown here is derived from an EMBL/GenBank/DDBJ whole genome shotgun (WGS) entry which is preliminary data.</text>
</comment>
<keyword evidence="2" id="KW-1185">Reference proteome</keyword>
<proteinExistence type="predicted"/>
<gene>
    <name evidence="1" type="ORF">CLIB1444_03S04368</name>
</gene>
<evidence type="ECO:0000313" key="2">
    <source>
        <dbReference type="Proteomes" id="UP001152531"/>
    </source>
</evidence>
<evidence type="ECO:0000313" key="1">
    <source>
        <dbReference type="EMBL" id="CAH6720099.1"/>
    </source>
</evidence>
<name>A0ACA9Y5D5_9ASCO</name>
<dbReference type="Proteomes" id="UP001152531">
    <property type="component" value="Unassembled WGS sequence"/>
</dbReference>
<sequence>MKKSKNQFNTNLIIKEDSILGSPWVPIFENEVEFEKHHYESAMSNIIKEPNINSTVIMRADILIENSYGPQGDRKFTSKHIDTLPEFPESEEPVLCRYHQDAKLRDIPLDNSKLSFKPKCEIVRRIIPRNPFKDYIINQTSVILTSGESILVVYIPHIKTEDEIPFYLPSVLGIGILYHEKKLSIHYLPFNYENNQSILNLKSMDPNDRDIRIAQRLIQTSTKHSQGTKDGYEKRVYHDLIISKESFQNRYISLKKKYSSNLVNEWKEKTDPKKHVFEDLAIAAFLIEFWHSRYPKKDFEFLDVGCGNGLLVYILHMEGFTGKGIDARKRKSWDQYPQQTKDNLFEKIIIPSILLQDKDKYFQIPDANDKNLMTFHSSEKLSTADHVFTTDLPSNTFIIGNHSDELTCWIPLLGFPFMVIPCCSHALSGIKKRYSHSTSTYAALVDHVEELTKSMGWIVEKEYLRIPSTRNVAIIGFNKHSKFKDDTPEQFNNKVKDILQREGGGDAWVENSLNLMKSSPRDH</sequence>
<organism evidence="1 2">
    <name type="scientific">[Candida] jaroonii</name>
    <dbReference type="NCBI Taxonomy" id="467808"/>
    <lineage>
        <taxon>Eukaryota</taxon>
        <taxon>Fungi</taxon>
        <taxon>Dikarya</taxon>
        <taxon>Ascomycota</taxon>
        <taxon>Saccharomycotina</taxon>
        <taxon>Pichiomycetes</taxon>
        <taxon>Debaryomycetaceae</taxon>
        <taxon>Yamadazyma</taxon>
    </lineage>
</organism>